<dbReference type="GO" id="GO:0055056">
    <property type="term" value="F:D-glucose transmembrane transporter activity"/>
    <property type="evidence" value="ECO:0007669"/>
    <property type="project" value="UniProtKB-UniRule"/>
</dbReference>
<reference evidence="7" key="2">
    <citation type="submission" date="2021-05" db="UniProtKB">
        <authorList>
            <consortium name="EnsemblPlants"/>
        </authorList>
    </citation>
    <scope>IDENTIFICATION</scope>
    <source>
        <strain evidence="7">subsp. malaccensis</strain>
    </source>
</reference>
<evidence type="ECO:0000256" key="5">
    <source>
        <dbReference type="RuleBase" id="RU368088"/>
    </source>
</evidence>
<dbReference type="Gramene" id="Ma04_t17820.2">
    <property type="protein sequence ID" value="Ma04_p17820.2"/>
    <property type="gene ID" value="Ma04_g17820"/>
</dbReference>
<dbReference type="GO" id="GO:0005789">
    <property type="term" value="C:endoplasmic reticulum membrane"/>
    <property type="evidence" value="ECO:0000318"/>
    <property type="project" value="GO_Central"/>
</dbReference>
<dbReference type="SFLD" id="SFLDG01018">
    <property type="entry name" value="Squalene/Phytoene_Synthase_Lik"/>
    <property type="match status" value="1"/>
</dbReference>
<dbReference type="OrthoDB" id="431150at2759"/>
<dbReference type="PROSITE" id="PS01045">
    <property type="entry name" value="SQUALEN_PHYTOEN_SYN_2"/>
    <property type="match status" value="1"/>
</dbReference>
<dbReference type="GO" id="GO:0010287">
    <property type="term" value="C:plastoglobule"/>
    <property type="evidence" value="ECO:0007669"/>
    <property type="project" value="UniProtKB-ARBA"/>
</dbReference>
<gene>
    <name evidence="6" type="ORF">GSMUA_123920.1</name>
</gene>
<dbReference type="InParanoid" id="A0A804IQX1"/>
<feature type="transmembrane region" description="Helical" evidence="5">
    <location>
        <begin position="282"/>
        <end position="304"/>
    </location>
</feature>
<evidence type="ECO:0000313" key="6">
    <source>
        <dbReference type="EMBL" id="CAG1842597.1"/>
    </source>
</evidence>
<dbReference type="UniPathway" id="UPA00767">
    <property type="reaction ID" value="UER00751"/>
</dbReference>
<comment type="cofactor">
    <cofactor evidence="1 5">
        <name>Mg(2+)</name>
        <dbReference type="ChEBI" id="CHEBI:18420"/>
    </cofactor>
</comment>
<evidence type="ECO:0000256" key="4">
    <source>
        <dbReference type="ARBA" id="ARBA00022679"/>
    </source>
</evidence>
<name>A0A804IQX1_MUSAM</name>
<proteinExistence type="inferred from homology"/>
<keyword evidence="8" id="KW-1185">Reference proteome</keyword>
<evidence type="ECO:0000256" key="2">
    <source>
        <dbReference type="ARBA" id="ARBA00006251"/>
    </source>
</evidence>
<dbReference type="SUPFAM" id="SSF48576">
    <property type="entry name" value="Terpenoid synthases"/>
    <property type="match status" value="1"/>
</dbReference>
<dbReference type="GO" id="GO:0051996">
    <property type="term" value="F:squalene synthase [NAD(P)H] activity"/>
    <property type="evidence" value="ECO:0000318"/>
    <property type="project" value="GO_Central"/>
</dbReference>
<dbReference type="FunCoup" id="A0A804IQX1">
    <property type="interactions" value="2062"/>
</dbReference>
<dbReference type="OMA" id="GEACQLM"/>
<keyword evidence="5" id="KW-1133">Transmembrane helix</keyword>
<dbReference type="Gene3D" id="1.10.600.10">
    <property type="entry name" value="Farnesyl Diphosphate Synthase"/>
    <property type="match status" value="1"/>
</dbReference>
<dbReference type="InterPro" id="IPR033904">
    <property type="entry name" value="Trans_IPPS_HH"/>
</dbReference>
<keyword evidence="5" id="KW-0812">Transmembrane</keyword>
<dbReference type="PANTHER" id="PTHR11626">
    <property type="entry name" value="FARNESYL-DIPHOSPHATE FARNESYLTRANSFERASE"/>
    <property type="match status" value="1"/>
</dbReference>
<reference evidence="6" key="1">
    <citation type="submission" date="2021-03" db="EMBL/GenBank/DDBJ databases">
        <authorList>
            <consortium name="Genoscope - CEA"/>
            <person name="William W."/>
        </authorList>
    </citation>
    <scope>NUCLEOTIDE SEQUENCE</scope>
    <source>
        <strain evidence="6">Doubled-haploid Pahang</strain>
    </source>
</reference>
<dbReference type="GO" id="GO:0045338">
    <property type="term" value="P:farnesyl diphosphate metabolic process"/>
    <property type="evidence" value="ECO:0000318"/>
    <property type="project" value="GO_Central"/>
</dbReference>
<comment type="pathway">
    <text evidence="5">Terpene metabolism; lanosterol biosynthesis; lanosterol from farnesyl diphosphate: step 1/3.</text>
</comment>
<dbReference type="SMR" id="A0A804IQX1"/>
<dbReference type="CDD" id="cd00683">
    <property type="entry name" value="Trans_IPPS_HH"/>
    <property type="match status" value="1"/>
</dbReference>
<evidence type="ECO:0000256" key="1">
    <source>
        <dbReference type="ARBA" id="ARBA00001946"/>
    </source>
</evidence>
<dbReference type="EnsemblPlants" id="Ma04_t17820.2">
    <property type="protein sequence ID" value="Ma04_p17820.2"/>
    <property type="gene ID" value="Ma04_g17820"/>
</dbReference>
<dbReference type="Proteomes" id="UP000012960">
    <property type="component" value="Unplaced"/>
</dbReference>
<comment type="function">
    <text evidence="5">Catalyzes the condensation of 2 farnesyl pyrophosphate (FPP) moieties to form squalene.</text>
</comment>
<comment type="catalytic activity">
    <reaction evidence="5">
        <text>2 (2E,6E)-farnesyl diphosphate + NADPH + H(+) = squalene + 2 diphosphate + NADP(+)</text>
        <dbReference type="Rhea" id="RHEA:32295"/>
        <dbReference type="ChEBI" id="CHEBI:15378"/>
        <dbReference type="ChEBI" id="CHEBI:15440"/>
        <dbReference type="ChEBI" id="CHEBI:33019"/>
        <dbReference type="ChEBI" id="CHEBI:57783"/>
        <dbReference type="ChEBI" id="CHEBI:58349"/>
        <dbReference type="ChEBI" id="CHEBI:175763"/>
        <dbReference type="EC" id="2.5.1.21"/>
    </reaction>
</comment>
<dbReference type="Gramene" id="Ma04_t17820.1">
    <property type="protein sequence ID" value="Ma04_p17820.1"/>
    <property type="gene ID" value="Ma04_g17820"/>
</dbReference>
<evidence type="ECO:0000313" key="8">
    <source>
        <dbReference type="Proteomes" id="UP000012960"/>
    </source>
</evidence>
<dbReference type="EC" id="2.5.1.21" evidence="3 5"/>
<organism evidence="7 8">
    <name type="scientific">Musa acuminata subsp. malaccensis</name>
    <name type="common">Wild banana</name>
    <name type="synonym">Musa malaccensis</name>
    <dbReference type="NCBI Taxonomy" id="214687"/>
    <lineage>
        <taxon>Eukaryota</taxon>
        <taxon>Viridiplantae</taxon>
        <taxon>Streptophyta</taxon>
        <taxon>Embryophyta</taxon>
        <taxon>Tracheophyta</taxon>
        <taxon>Spermatophyta</taxon>
        <taxon>Magnoliopsida</taxon>
        <taxon>Liliopsida</taxon>
        <taxon>Zingiberales</taxon>
        <taxon>Musaceae</taxon>
        <taxon>Musa</taxon>
    </lineage>
</organism>
<dbReference type="PROSITE" id="PS01044">
    <property type="entry name" value="SQUALEN_PHYTOEN_SYN_1"/>
    <property type="match status" value="1"/>
</dbReference>
<keyword evidence="4 5" id="KW-0808">Transferase</keyword>
<feature type="transmembrane region" description="Helical" evidence="5">
    <location>
        <begin position="385"/>
        <end position="407"/>
    </location>
</feature>
<dbReference type="InterPro" id="IPR019845">
    <property type="entry name" value="Squalene/phytoene_synthase_CS"/>
</dbReference>
<dbReference type="InterPro" id="IPR002060">
    <property type="entry name" value="Squ/phyt_synthse"/>
</dbReference>
<sequence length="409" mass="46720">MGMLGTVVAYPEEVYPLVKLKLAADRIRRQIPAEPHWAFSYSMLQKVSRSFALVIQQLGPQLRNAVCVFYLVLRALDTVEDDTSIPSDIKVPILQNFYRHIYDCEWHFSCGTKDYKVLMDKLHLVSTAFLELERSYQEAIEDITKRMGAGMAKFICKEVETTDDYDEYCHYVAGLVGLGLSKLFHASGSEELAPDNLSNSMGLFLQKTNIIRDYLEDINEIPKSRMFWPHQIWSKYANKLEDFKYVENSTKAVQCLNDLVTNALIHAEDCLQYMSGLKDLSIFRFAAIPQIMAIGTLALCYNNVEVFRGVVKMRRGLTAKVIDQTYSMSDVYGAFYEFSSLLKSKIDNNDPNASLTHQRVDAIQKTCISSGLLSKRSLHVYESKFHYVTLLIMVVFLLVAMLIPFVLHK</sequence>
<comment type="catalytic activity">
    <reaction evidence="5">
        <text>2 (2E,6E)-farnesyl diphosphate + NADH + H(+) = squalene + 2 diphosphate + NAD(+)</text>
        <dbReference type="Rhea" id="RHEA:32299"/>
        <dbReference type="ChEBI" id="CHEBI:15378"/>
        <dbReference type="ChEBI" id="CHEBI:15440"/>
        <dbReference type="ChEBI" id="CHEBI:33019"/>
        <dbReference type="ChEBI" id="CHEBI:57540"/>
        <dbReference type="ChEBI" id="CHEBI:57945"/>
        <dbReference type="ChEBI" id="CHEBI:175763"/>
        <dbReference type="EC" id="2.5.1.21"/>
    </reaction>
</comment>
<evidence type="ECO:0000256" key="3">
    <source>
        <dbReference type="ARBA" id="ARBA00012373"/>
    </source>
</evidence>
<dbReference type="InterPro" id="IPR008949">
    <property type="entry name" value="Isoprenoid_synthase_dom_sf"/>
</dbReference>
<dbReference type="EMBL" id="HG996469">
    <property type="protein sequence ID" value="CAG1842597.1"/>
    <property type="molecule type" value="Genomic_DNA"/>
</dbReference>
<evidence type="ECO:0000313" key="7">
    <source>
        <dbReference type="EnsemblPlants" id="Ma04_p17820.2"/>
    </source>
</evidence>
<dbReference type="Pfam" id="PF00494">
    <property type="entry name" value="SQS_PSY"/>
    <property type="match status" value="1"/>
</dbReference>
<protein>
    <recommendedName>
        <fullName evidence="3 5">Squalene synthase</fullName>
        <ecNumber evidence="3 5">2.5.1.21</ecNumber>
    </recommendedName>
</protein>
<dbReference type="InterPro" id="IPR044844">
    <property type="entry name" value="Trans_IPPS_euk-type"/>
</dbReference>
<dbReference type="KEGG" id="mus:103981888"/>
<dbReference type="InterPro" id="IPR006449">
    <property type="entry name" value="Squal_synth-like"/>
</dbReference>
<dbReference type="AlphaFoldDB" id="A0A804IQX1"/>
<dbReference type="GO" id="GO:0008610">
    <property type="term" value="P:lipid biosynthetic process"/>
    <property type="evidence" value="ECO:0007669"/>
    <property type="project" value="InterPro"/>
</dbReference>
<comment type="similarity">
    <text evidence="2 5">Belongs to the phytoene/squalene synthase family.</text>
</comment>
<dbReference type="PANTHER" id="PTHR11626:SF2">
    <property type="entry name" value="SQUALENE SYNTHASE"/>
    <property type="match status" value="1"/>
</dbReference>
<keyword evidence="5" id="KW-0472">Membrane</keyword>
<dbReference type="EnsemblPlants" id="Ma04_t17820.1">
    <property type="protein sequence ID" value="Ma04_p17820.1"/>
    <property type="gene ID" value="Ma04_g17820"/>
</dbReference>
<dbReference type="FunFam" id="1.10.600.10:FF:000012">
    <property type="entry name" value="Squalene synthase 1"/>
    <property type="match status" value="1"/>
</dbReference>
<accession>A0A804IQX1</accession>
<dbReference type="SFLD" id="SFLDS00005">
    <property type="entry name" value="Isoprenoid_Synthase_Type_I"/>
    <property type="match status" value="1"/>
</dbReference>
<dbReference type="NCBIfam" id="TIGR01559">
    <property type="entry name" value="squal_synth"/>
    <property type="match status" value="1"/>
</dbReference>